<proteinExistence type="predicted"/>
<dbReference type="EMBL" id="FZOD01000005">
    <property type="protein sequence ID" value="SNS15491.1"/>
    <property type="molecule type" value="Genomic_DNA"/>
</dbReference>
<reference evidence="1 2" key="1">
    <citation type="submission" date="2017-06" db="EMBL/GenBank/DDBJ databases">
        <authorList>
            <person name="Kim H.J."/>
            <person name="Triplett B.A."/>
        </authorList>
    </citation>
    <scope>NUCLEOTIDE SEQUENCE [LARGE SCALE GENOMIC DNA]</scope>
    <source>
        <strain evidence="1 2">CGMCC 4.2132</strain>
    </source>
</reference>
<evidence type="ECO:0008006" key="3">
    <source>
        <dbReference type="Google" id="ProtNLM"/>
    </source>
</evidence>
<sequence>MLPRTEGSGGGPYAQGMNSDFDFLHGTWDVVNRRLVKPLTGSTEWDEFPAISTCHGFFNGAGIFDEMVFPTKGFSGMTLRVFDPEREQWGIYWVDSRLGTLQAPVFGRFTDGRGEFYGDETHEGIPVRMRYVWSEITPTSALWEQAFSADGEKTWETNWTMAHTRRG</sequence>
<keyword evidence="2" id="KW-1185">Reference proteome</keyword>
<organism evidence="1 2">
    <name type="scientific">Streptosporangium subroseum</name>
    <dbReference type="NCBI Taxonomy" id="106412"/>
    <lineage>
        <taxon>Bacteria</taxon>
        <taxon>Bacillati</taxon>
        <taxon>Actinomycetota</taxon>
        <taxon>Actinomycetes</taxon>
        <taxon>Streptosporangiales</taxon>
        <taxon>Streptosporangiaceae</taxon>
        <taxon>Streptosporangium</taxon>
    </lineage>
</organism>
<accession>A0A239C796</accession>
<name>A0A239C796_9ACTN</name>
<evidence type="ECO:0000313" key="2">
    <source>
        <dbReference type="Proteomes" id="UP000198282"/>
    </source>
</evidence>
<evidence type="ECO:0000313" key="1">
    <source>
        <dbReference type="EMBL" id="SNS15491.1"/>
    </source>
</evidence>
<gene>
    <name evidence="1" type="ORF">SAMN05216276_100521</name>
</gene>
<dbReference type="AlphaFoldDB" id="A0A239C796"/>
<protein>
    <recommendedName>
        <fullName evidence="3">DUF1579 domain-containing protein</fullName>
    </recommendedName>
</protein>
<dbReference type="Proteomes" id="UP000198282">
    <property type="component" value="Unassembled WGS sequence"/>
</dbReference>